<reference evidence="1" key="1">
    <citation type="submission" date="2020-02" db="EMBL/GenBank/DDBJ databases">
        <authorList>
            <person name="Scholz U."/>
            <person name="Mascher M."/>
            <person name="Fiebig A."/>
        </authorList>
    </citation>
    <scope>NUCLEOTIDE SEQUENCE</scope>
</reference>
<accession>A0A7I8KTU8</accession>
<protein>
    <submittedName>
        <fullName evidence="1">Uncharacterized protein</fullName>
    </submittedName>
</protein>
<dbReference type="Proteomes" id="UP000663760">
    <property type="component" value="Chromosome 8"/>
</dbReference>
<evidence type="ECO:0000313" key="2">
    <source>
        <dbReference type="Proteomes" id="UP000663760"/>
    </source>
</evidence>
<organism evidence="1 2">
    <name type="scientific">Spirodela intermedia</name>
    <name type="common">Intermediate duckweed</name>
    <dbReference type="NCBI Taxonomy" id="51605"/>
    <lineage>
        <taxon>Eukaryota</taxon>
        <taxon>Viridiplantae</taxon>
        <taxon>Streptophyta</taxon>
        <taxon>Embryophyta</taxon>
        <taxon>Tracheophyta</taxon>
        <taxon>Spermatophyta</taxon>
        <taxon>Magnoliopsida</taxon>
        <taxon>Liliopsida</taxon>
        <taxon>Araceae</taxon>
        <taxon>Lemnoideae</taxon>
        <taxon>Spirodela</taxon>
    </lineage>
</organism>
<evidence type="ECO:0000313" key="1">
    <source>
        <dbReference type="EMBL" id="CAA7400414.1"/>
    </source>
</evidence>
<dbReference type="EMBL" id="LR746271">
    <property type="protein sequence ID" value="CAA7400414.1"/>
    <property type="molecule type" value="Genomic_DNA"/>
</dbReference>
<keyword evidence="2" id="KW-1185">Reference proteome</keyword>
<dbReference type="AlphaFoldDB" id="A0A7I8KTU8"/>
<gene>
    <name evidence="1" type="ORF">SI8410_08011092</name>
</gene>
<sequence length="55" mass="5880">MLTCALLCQHTHRCALVLGAPSCACLNSAAARLRACRARPCMPRQAVCVGHDNDE</sequence>
<name>A0A7I8KTU8_SPIIN</name>
<proteinExistence type="predicted"/>